<evidence type="ECO:0000256" key="2">
    <source>
        <dbReference type="ARBA" id="ARBA00022692"/>
    </source>
</evidence>
<dbReference type="PANTHER" id="PTHR22800">
    <property type="entry name" value="C-TYPE LECTIN PROTEINS"/>
    <property type="match status" value="1"/>
</dbReference>
<keyword evidence="5 6" id="KW-0472">Membrane</keyword>
<dbReference type="InterPro" id="IPR050919">
    <property type="entry name" value="NKG2/CD94_NK_receptors"/>
</dbReference>
<keyword evidence="7" id="KW-1185">Reference proteome</keyword>
<keyword evidence="4 6" id="KW-1133">Transmembrane helix</keyword>
<keyword evidence="2 6" id="KW-0812">Transmembrane</keyword>
<dbReference type="InterPro" id="IPR016187">
    <property type="entry name" value="CTDL_fold"/>
</dbReference>
<comment type="subcellular location">
    <subcellularLocation>
        <location evidence="1">Membrane</location>
        <topology evidence="1">Single-pass type II membrane protein</topology>
    </subcellularLocation>
</comment>
<dbReference type="PANTHER" id="PTHR22800:SF255">
    <property type="entry name" value="C-TYPE LECTIN DOMAIN-CONTAINING PROTEIN"/>
    <property type="match status" value="1"/>
</dbReference>
<sequence length="227" mass="26016">MNNQGCTYAELNRVNNSKRQQMKTKGTKNSISVTEQEITYTELNLQNTTQDHPGERKNYHCKDLLLFPGKILARMLGIICFVLMSTVITIVLIPFTEILEQNNSSLKMNNQKAYHCGHCPKEWFTYSNHCYYISTERKPWNESLASCASNNSNLLYIDDEEELKAFRKEMTESYKDTLGLKEGFLRKPDLLSEDGIQKSLKTMWLHSFMADMLTGLACDRAAAQTTG</sequence>
<dbReference type="InterPro" id="IPR016186">
    <property type="entry name" value="C-type_lectin-like/link_sf"/>
</dbReference>
<dbReference type="Gene3D" id="3.10.100.10">
    <property type="entry name" value="Mannose-Binding Protein A, subunit A"/>
    <property type="match status" value="1"/>
</dbReference>
<organism evidence="7 8">
    <name type="scientific">Vulpes vulpes</name>
    <name type="common">Red fox</name>
    <dbReference type="NCBI Taxonomy" id="9627"/>
    <lineage>
        <taxon>Eukaryota</taxon>
        <taxon>Metazoa</taxon>
        <taxon>Chordata</taxon>
        <taxon>Craniata</taxon>
        <taxon>Vertebrata</taxon>
        <taxon>Euteleostomi</taxon>
        <taxon>Mammalia</taxon>
        <taxon>Eutheria</taxon>
        <taxon>Laurasiatheria</taxon>
        <taxon>Carnivora</taxon>
        <taxon>Caniformia</taxon>
        <taxon>Canidae</taxon>
        <taxon>Vulpes</taxon>
    </lineage>
</organism>
<name>A0ABM4XA37_VULVU</name>
<evidence type="ECO:0000313" key="7">
    <source>
        <dbReference type="Proteomes" id="UP001652641"/>
    </source>
</evidence>
<accession>A0ABM4XA37</accession>
<dbReference type="Gene3D" id="1.10.287.770">
    <property type="entry name" value="YojJ-like"/>
    <property type="match status" value="1"/>
</dbReference>
<evidence type="ECO:0000313" key="8">
    <source>
        <dbReference type="RefSeq" id="XP_072574898.1"/>
    </source>
</evidence>
<dbReference type="SUPFAM" id="SSF56436">
    <property type="entry name" value="C-type lectin-like"/>
    <property type="match status" value="1"/>
</dbReference>
<proteinExistence type="predicted"/>
<evidence type="ECO:0000256" key="5">
    <source>
        <dbReference type="ARBA" id="ARBA00023136"/>
    </source>
</evidence>
<evidence type="ECO:0000256" key="6">
    <source>
        <dbReference type="SAM" id="Phobius"/>
    </source>
</evidence>
<keyword evidence="3" id="KW-0735">Signal-anchor</keyword>
<gene>
    <name evidence="8" type="primary">LOC112917498</name>
</gene>
<evidence type="ECO:0000256" key="3">
    <source>
        <dbReference type="ARBA" id="ARBA00022968"/>
    </source>
</evidence>
<dbReference type="RefSeq" id="XP_072574898.1">
    <property type="nucleotide sequence ID" value="XM_072718797.1"/>
</dbReference>
<evidence type="ECO:0000256" key="1">
    <source>
        <dbReference type="ARBA" id="ARBA00004606"/>
    </source>
</evidence>
<feature type="transmembrane region" description="Helical" evidence="6">
    <location>
        <begin position="71"/>
        <end position="95"/>
    </location>
</feature>
<reference evidence="8" key="1">
    <citation type="submission" date="2025-08" db="UniProtKB">
        <authorList>
            <consortium name="RefSeq"/>
        </authorList>
    </citation>
    <scope>IDENTIFICATION</scope>
    <source>
        <tissue evidence="8">Cell line</tissue>
    </source>
</reference>
<evidence type="ECO:0000256" key="4">
    <source>
        <dbReference type="ARBA" id="ARBA00022989"/>
    </source>
</evidence>
<protein>
    <submittedName>
        <fullName evidence="8">NKG2-F type II integral membrane protein-like</fullName>
    </submittedName>
</protein>
<dbReference type="GeneID" id="112917498"/>
<dbReference type="Proteomes" id="UP001652641">
    <property type="component" value="Chromosome 8"/>
</dbReference>